<evidence type="ECO:0000313" key="2">
    <source>
        <dbReference type="Proteomes" id="UP001239111"/>
    </source>
</evidence>
<reference evidence="1" key="1">
    <citation type="submission" date="2023-04" db="EMBL/GenBank/DDBJ databases">
        <title>A chromosome-level genome assembly of the parasitoid wasp Eretmocerus hayati.</title>
        <authorList>
            <person name="Zhong Y."/>
            <person name="Liu S."/>
            <person name="Liu Y."/>
        </authorList>
    </citation>
    <scope>NUCLEOTIDE SEQUENCE</scope>
    <source>
        <strain evidence="1">ZJU_SS_LIU_2023</strain>
    </source>
</reference>
<feature type="non-terminal residue" evidence="1">
    <location>
        <position position="112"/>
    </location>
</feature>
<dbReference type="EMBL" id="CM056741">
    <property type="protein sequence ID" value="KAJ8685768.1"/>
    <property type="molecule type" value="Genomic_DNA"/>
</dbReference>
<sequence>ALSLRFKTVHASPGNILIHQGDVLTALFFISRGTIEILKDDIIMAILGKGDVFGENPCLHSTIGKSSCNVCALTYCDLHEISRDDLLNVLALYPEFENHFSKYLEITFNMRN</sequence>
<gene>
    <name evidence="1" type="ORF">QAD02_021561</name>
</gene>
<evidence type="ECO:0000313" key="1">
    <source>
        <dbReference type="EMBL" id="KAJ8685768.1"/>
    </source>
</evidence>
<dbReference type="Proteomes" id="UP001239111">
    <property type="component" value="Chromosome 1"/>
</dbReference>
<organism evidence="1 2">
    <name type="scientific">Eretmocerus hayati</name>
    <dbReference type="NCBI Taxonomy" id="131215"/>
    <lineage>
        <taxon>Eukaryota</taxon>
        <taxon>Metazoa</taxon>
        <taxon>Ecdysozoa</taxon>
        <taxon>Arthropoda</taxon>
        <taxon>Hexapoda</taxon>
        <taxon>Insecta</taxon>
        <taxon>Pterygota</taxon>
        <taxon>Neoptera</taxon>
        <taxon>Endopterygota</taxon>
        <taxon>Hymenoptera</taxon>
        <taxon>Apocrita</taxon>
        <taxon>Proctotrupomorpha</taxon>
        <taxon>Chalcidoidea</taxon>
        <taxon>Aphelinidae</taxon>
        <taxon>Aphelininae</taxon>
        <taxon>Eretmocerus</taxon>
    </lineage>
</organism>
<feature type="non-terminal residue" evidence="1">
    <location>
        <position position="1"/>
    </location>
</feature>
<accession>A0ACC2PRZ4</accession>
<comment type="caution">
    <text evidence="1">The sequence shown here is derived from an EMBL/GenBank/DDBJ whole genome shotgun (WGS) entry which is preliminary data.</text>
</comment>
<name>A0ACC2PRZ4_9HYME</name>
<keyword evidence="2" id="KW-1185">Reference proteome</keyword>
<proteinExistence type="predicted"/>
<protein>
    <submittedName>
        <fullName evidence="1">Uncharacterized protein</fullName>
    </submittedName>
</protein>